<dbReference type="InterPro" id="IPR003615">
    <property type="entry name" value="HNH_nuc"/>
</dbReference>
<proteinExistence type="predicted"/>
<dbReference type="SMART" id="SM00507">
    <property type="entry name" value="HNHc"/>
    <property type="match status" value="1"/>
</dbReference>
<keyword evidence="2" id="KW-0378">Hydrolase</keyword>
<name>A0ABV6CDS4_9RHOB</name>
<dbReference type="PANTHER" id="PTHR41286:SF1">
    <property type="entry name" value="HNH NUCLEASE YAJD-RELATED"/>
    <property type="match status" value="1"/>
</dbReference>
<dbReference type="RefSeq" id="WP_265508342.1">
    <property type="nucleotide sequence ID" value="NZ_JAOTBE010000071.1"/>
</dbReference>
<evidence type="ECO:0000259" key="1">
    <source>
        <dbReference type="SMART" id="SM00507"/>
    </source>
</evidence>
<dbReference type="GO" id="GO:0004519">
    <property type="term" value="F:endonuclease activity"/>
    <property type="evidence" value="ECO:0007669"/>
    <property type="project" value="UniProtKB-KW"/>
</dbReference>
<dbReference type="PANTHER" id="PTHR41286">
    <property type="entry name" value="HNH NUCLEASE YAJD-RELATED"/>
    <property type="match status" value="1"/>
</dbReference>
<evidence type="ECO:0000313" key="3">
    <source>
        <dbReference type="Proteomes" id="UP001589795"/>
    </source>
</evidence>
<keyword evidence="3" id="KW-1185">Reference proteome</keyword>
<keyword evidence="2" id="KW-0255">Endonuclease</keyword>
<keyword evidence="2" id="KW-0540">Nuclease</keyword>
<dbReference type="EMBL" id="JBHLWQ010000006">
    <property type="protein sequence ID" value="MFC0198880.1"/>
    <property type="molecule type" value="Genomic_DNA"/>
</dbReference>
<dbReference type="CDD" id="cd00085">
    <property type="entry name" value="HNHc"/>
    <property type="match status" value="1"/>
</dbReference>
<organism evidence="2 3">
    <name type="scientific">Paracoccus rhizosphaerae</name>
    <dbReference type="NCBI Taxonomy" id="1133347"/>
    <lineage>
        <taxon>Bacteria</taxon>
        <taxon>Pseudomonadati</taxon>
        <taxon>Pseudomonadota</taxon>
        <taxon>Alphaproteobacteria</taxon>
        <taxon>Rhodobacterales</taxon>
        <taxon>Paracoccaceae</taxon>
        <taxon>Paracoccus</taxon>
    </lineage>
</organism>
<gene>
    <name evidence="2" type="ORF">ACFFIZ_00570</name>
</gene>
<reference evidence="2 3" key="1">
    <citation type="submission" date="2024-09" db="EMBL/GenBank/DDBJ databases">
        <authorList>
            <person name="Sun Q."/>
            <person name="Mori K."/>
        </authorList>
    </citation>
    <scope>NUCLEOTIDE SEQUENCE [LARGE SCALE GENOMIC DNA]</scope>
    <source>
        <strain evidence="2 3">CCM 7904</strain>
    </source>
</reference>
<feature type="domain" description="HNH nuclease" evidence="1">
    <location>
        <begin position="53"/>
        <end position="103"/>
    </location>
</feature>
<accession>A0ABV6CDS4</accession>
<evidence type="ECO:0000313" key="2">
    <source>
        <dbReference type="EMBL" id="MFC0198880.1"/>
    </source>
</evidence>
<protein>
    <submittedName>
        <fullName evidence="2">HNH endonuclease</fullName>
    </submittedName>
</protein>
<sequence length="119" mass="13731">MPARAPRICSCGKTAPPGAQCPCQIQRAAERNARFEKTRPNSSQRGYDREWEKARASFLRQHPYCARCGARATLVDHKIPHRGDPAIFWDKSRWQPLCTPCHSGAKQRIERRQFRKESL</sequence>
<comment type="caution">
    <text evidence="2">The sequence shown here is derived from an EMBL/GenBank/DDBJ whole genome shotgun (WGS) entry which is preliminary data.</text>
</comment>
<dbReference type="Proteomes" id="UP001589795">
    <property type="component" value="Unassembled WGS sequence"/>
</dbReference>
<dbReference type="Gene3D" id="1.10.30.50">
    <property type="match status" value="1"/>
</dbReference>